<protein>
    <recommendedName>
        <fullName evidence="3">RRM domain-containing protein</fullName>
    </recommendedName>
</protein>
<feature type="region of interest" description="Disordered" evidence="2">
    <location>
        <begin position="1"/>
        <end position="32"/>
    </location>
</feature>
<dbReference type="InterPro" id="IPR000504">
    <property type="entry name" value="RRM_dom"/>
</dbReference>
<dbReference type="SUPFAM" id="SSF54928">
    <property type="entry name" value="RNA-binding domain, RBD"/>
    <property type="match status" value="1"/>
</dbReference>
<feature type="compositionally biased region" description="Low complexity" evidence="2">
    <location>
        <begin position="303"/>
        <end position="319"/>
    </location>
</feature>
<sequence length="534" mass="58086">MSQPPYPPGYYPPGVPYPPQQPPMMPYGAPPYMAPMHVYPGGMYPPYPPPIPYGPTPYRQPPPPPPPPTQQHPPPPPPTQQQQQPPPPPPPTTELQQQQPPPPPPPAAATSPAPAPQATLSGPPAQRPAYNPILSGAPRPASQAVVDIPLLSIRVVPVYIGRIPNDIDDALMRQLLDQCGRVTKWGRVQDPSTGQPVGFGFCQFLTPSGAIRALKLLDGLRLHSADEEGTGLVVKIDKSAHAVCDEFLADFAKSTINGMEQRNEEDIVQATIVKKIVEGREARQKEVMQSAASKPRIPFVQMSSPGSAAASAAGRPSRGTSLDRSVSPGLAGSKRSRERSVSAERPRELDQHDARRDSGSEQADRQVQEPTDTEKSTTKRLGWKKVSITKSSAKSAVAADVIETFAKASDQSVVSALYTARKEMEIKPLTKDPDTVRAEVPTDPDALKVFQFSWEVVDRPAFMKGPVQKVIDDRVRDYVGRAEPDLVKFILSHIVAGKSADEVAAEVKAIFGEDTTTFVLKMWSEMVFEYLMLC</sequence>
<keyword evidence="5" id="KW-0496">Mitochondrion</keyword>
<feature type="compositionally biased region" description="Low complexity" evidence="2">
    <location>
        <begin position="108"/>
        <end position="118"/>
    </location>
</feature>
<dbReference type="Proteomes" id="UP000039324">
    <property type="component" value="Unassembled WGS sequence"/>
</dbReference>
<feature type="compositionally biased region" description="Pro residues" evidence="2">
    <location>
        <begin position="45"/>
        <end position="92"/>
    </location>
</feature>
<dbReference type="Proteomes" id="UP000290189">
    <property type="component" value="Unassembled WGS sequence"/>
</dbReference>
<dbReference type="Gene3D" id="3.30.70.330">
    <property type="match status" value="1"/>
</dbReference>
<evidence type="ECO:0000256" key="1">
    <source>
        <dbReference type="PROSITE-ProRule" id="PRU00176"/>
    </source>
</evidence>
<dbReference type="InterPro" id="IPR035979">
    <property type="entry name" value="RBD_domain_sf"/>
</dbReference>
<evidence type="ECO:0000313" key="7">
    <source>
        <dbReference type="Proteomes" id="UP000290189"/>
    </source>
</evidence>
<feature type="domain" description="RRM" evidence="3">
    <location>
        <begin position="156"/>
        <end position="239"/>
    </location>
</feature>
<dbReference type="Pfam" id="PF00076">
    <property type="entry name" value="RRM_1"/>
    <property type="match status" value="1"/>
</dbReference>
<dbReference type="InterPro" id="IPR052768">
    <property type="entry name" value="RBM25"/>
</dbReference>
<evidence type="ECO:0000313" key="5">
    <source>
        <dbReference type="EMBL" id="SPQ96540.1"/>
    </source>
</evidence>
<dbReference type="InterPro" id="IPR012677">
    <property type="entry name" value="Nucleotide-bd_a/b_plait_sf"/>
</dbReference>
<keyword evidence="1" id="KW-0694">RNA-binding</keyword>
<dbReference type="PROSITE" id="PS50102">
    <property type="entry name" value="RRM"/>
    <property type="match status" value="1"/>
</dbReference>
<dbReference type="STRING" id="37360.A0A0G4J894"/>
<evidence type="ECO:0000256" key="2">
    <source>
        <dbReference type="SAM" id="MobiDB-lite"/>
    </source>
</evidence>
<dbReference type="CDD" id="cd12446">
    <property type="entry name" value="RRM_RBM25"/>
    <property type="match status" value="1"/>
</dbReference>
<dbReference type="OMA" id="QRRESEC"/>
<reference evidence="5 7" key="2">
    <citation type="submission" date="2018-03" db="EMBL/GenBank/DDBJ databases">
        <authorList>
            <person name="Fogelqvist J."/>
        </authorList>
    </citation>
    <scope>NUCLEOTIDE SEQUENCE [LARGE SCALE GENOMIC DNA]</scope>
</reference>
<dbReference type="EMBL" id="CDSF01000146">
    <property type="protein sequence ID" value="CEP03511.1"/>
    <property type="molecule type" value="Genomic_DNA"/>
</dbReference>
<organism evidence="4 6">
    <name type="scientific">Plasmodiophora brassicae</name>
    <name type="common">Clubroot disease agent</name>
    <dbReference type="NCBI Taxonomy" id="37360"/>
    <lineage>
        <taxon>Eukaryota</taxon>
        <taxon>Sar</taxon>
        <taxon>Rhizaria</taxon>
        <taxon>Endomyxa</taxon>
        <taxon>Phytomyxea</taxon>
        <taxon>Plasmodiophorida</taxon>
        <taxon>Plasmodiophoridae</taxon>
        <taxon>Plasmodiophora</taxon>
    </lineage>
</organism>
<dbReference type="PANTHER" id="PTHR18806:SF4">
    <property type="entry name" value="RNA-BINDING PROTEIN 25"/>
    <property type="match status" value="1"/>
</dbReference>
<feature type="region of interest" description="Disordered" evidence="2">
    <location>
        <begin position="287"/>
        <end position="379"/>
    </location>
</feature>
<dbReference type="EMBL" id="OVEO01000006">
    <property type="protein sequence ID" value="SPQ96540.1"/>
    <property type="molecule type" value="Genomic_DNA"/>
</dbReference>
<dbReference type="InterPro" id="IPR034268">
    <property type="entry name" value="RBM25_RRM"/>
</dbReference>
<reference evidence="4 6" key="1">
    <citation type="submission" date="2015-02" db="EMBL/GenBank/DDBJ databases">
        <authorList>
            <person name="Chooi Y.-H."/>
        </authorList>
    </citation>
    <scope>NUCLEOTIDE SEQUENCE [LARGE SCALE GENOMIC DNA]</scope>
    <source>
        <strain evidence="4">E3</strain>
    </source>
</reference>
<gene>
    <name evidence="4" type="ORF">PBRA_009396</name>
    <name evidence="5" type="ORF">PLBR_LOCUS3755</name>
</gene>
<dbReference type="OrthoDB" id="6275295at2759"/>
<evidence type="ECO:0000259" key="3">
    <source>
        <dbReference type="PROSITE" id="PS50102"/>
    </source>
</evidence>
<dbReference type="PANTHER" id="PTHR18806">
    <property type="entry name" value="RBM25 PROTEIN"/>
    <property type="match status" value="1"/>
</dbReference>
<feature type="compositionally biased region" description="Basic and acidic residues" evidence="2">
    <location>
        <begin position="338"/>
        <end position="377"/>
    </location>
</feature>
<feature type="region of interest" description="Disordered" evidence="2">
    <location>
        <begin position="45"/>
        <end position="135"/>
    </location>
</feature>
<accession>A0A0G4J894</accession>
<dbReference type="GO" id="GO:0003723">
    <property type="term" value="F:RNA binding"/>
    <property type="evidence" value="ECO:0007669"/>
    <property type="project" value="UniProtKB-UniRule"/>
</dbReference>
<dbReference type="Gene3D" id="1.20.1390.10">
    <property type="entry name" value="PWI domain"/>
    <property type="match status" value="1"/>
</dbReference>
<evidence type="ECO:0000313" key="6">
    <source>
        <dbReference type="Proteomes" id="UP000039324"/>
    </source>
</evidence>
<dbReference type="SMART" id="SM00311">
    <property type="entry name" value="PWI"/>
    <property type="match status" value="1"/>
</dbReference>
<dbReference type="AlphaFoldDB" id="A0A0G4J894"/>
<evidence type="ECO:0000313" key="4">
    <source>
        <dbReference type="EMBL" id="CEP03511.1"/>
    </source>
</evidence>
<dbReference type="InterPro" id="IPR002483">
    <property type="entry name" value="PWI_dom"/>
</dbReference>
<dbReference type="SMART" id="SM00360">
    <property type="entry name" value="RRM"/>
    <property type="match status" value="1"/>
</dbReference>
<proteinExistence type="predicted"/>
<geneLocation type="mitochondrion" evidence="5"/>
<keyword evidence="6" id="KW-1185">Reference proteome</keyword>
<name>A0A0G4J894_PLABS</name>